<evidence type="ECO:0000313" key="4">
    <source>
        <dbReference type="Proteomes" id="UP001304419"/>
    </source>
</evidence>
<dbReference type="Proteomes" id="UP001304419">
    <property type="component" value="Chromosome 1"/>
</dbReference>
<dbReference type="Pfam" id="PF05930">
    <property type="entry name" value="Phage_AlpA"/>
    <property type="match status" value="1"/>
</dbReference>
<proteinExistence type="predicted"/>
<organism evidence="1 3">
    <name type="scientific">Pseudoalteromonas maricaloris</name>
    <dbReference type="NCBI Taxonomy" id="184924"/>
    <lineage>
        <taxon>Bacteria</taxon>
        <taxon>Pseudomonadati</taxon>
        <taxon>Pseudomonadota</taxon>
        <taxon>Gammaproteobacteria</taxon>
        <taxon>Alteromonadales</taxon>
        <taxon>Pseudoalteromonadaceae</taxon>
        <taxon>Pseudoalteromonas</taxon>
    </lineage>
</organism>
<reference evidence="2 4" key="2">
    <citation type="submission" date="2023-10" db="EMBL/GenBank/DDBJ databases">
        <title>To unveil natural product biosynthetic capacity in Pseudoalteromonas.</title>
        <authorList>
            <person name="Wang J."/>
        </authorList>
    </citation>
    <scope>NUCLEOTIDE SEQUENCE [LARGE SCALE GENOMIC DNA]</scope>
    <source>
        <strain evidence="2 4">DSM 15914</strain>
    </source>
</reference>
<dbReference type="Proteomes" id="UP000646877">
    <property type="component" value="Unassembled WGS sequence"/>
</dbReference>
<sequence>MKLIKLPQVIEKTSLSRSSIYDFMNKGGFPKSVSLGARAVAWVESEIDDWIGEKVKERQL</sequence>
<dbReference type="PANTHER" id="PTHR36154">
    <property type="entry name" value="DNA-BINDING TRANSCRIPTIONAL ACTIVATOR ALPA"/>
    <property type="match status" value="1"/>
</dbReference>
<evidence type="ECO:0000313" key="3">
    <source>
        <dbReference type="Proteomes" id="UP000646877"/>
    </source>
</evidence>
<dbReference type="EMBL" id="WEIA01000015">
    <property type="protein sequence ID" value="NLR23359.1"/>
    <property type="molecule type" value="Genomic_DNA"/>
</dbReference>
<dbReference type="EMBL" id="CP137578">
    <property type="protein sequence ID" value="WOX29260.1"/>
    <property type="molecule type" value="Genomic_DNA"/>
</dbReference>
<dbReference type="InterPro" id="IPR052931">
    <property type="entry name" value="Prophage_regulatory_activator"/>
</dbReference>
<dbReference type="Gene3D" id="1.10.238.160">
    <property type="match status" value="1"/>
</dbReference>
<evidence type="ECO:0000313" key="2">
    <source>
        <dbReference type="EMBL" id="WOX29260.1"/>
    </source>
</evidence>
<evidence type="ECO:0000313" key="1">
    <source>
        <dbReference type="EMBL" id="NLR23359.1"/>
    </source>
</evidence>
<accession>A0A8I2KN23</accession>
<dbReference type="RefSeq" id="WP_045963047.1">
    <property type="nucleotide sequence ID" value="NZ_CBCSDF010000019.1"/>
</dbReference>
<dbReference type="InterPro" id="IPR010260">
    <property type="entry name" value="AlpA"/>
</dbReference>
<reference evidence="1" key="1">
    <citation type="submission" date="2019-10" db="EMBL/GenBank/DDBJ databases">
        <authorList>
            <person name="Paulsen S."/>
        </authorList>
    </citation>
    <scope>NUCLEOTIDE SEQUENCE</scope>
    <source>
        <strain evidence="1">LMG 19692</strain>
    </source>
</reference>
<name>A0A8I2KN23_9GAMM</name>
<keyword evidence="4" id="KW-1185">Reference proteome</keyword>
<gene>
    <name evidence="1" type="ORF">F9Y85_18995</name>
    <name evidence="2" type="ORF">R5H13_03015</name>
</gene>
<dbReference type="PANTHER" id="PTHR36154:SF1">
    <property type="entry name" value="DNA-BINDING TRANSCRIPTIONAL ACTIVATOR ALPA"/>
    <property type="match status" value="1"/>
</dbReference>
<protein>
    <submittedName>
        <fullName evidence="1">AlpA family transcriptional regulator</fullName>
    </submittedName>
</protein>
<dbReference type="AlphaFoldDB" id="A0A8I2KN23"/>